<comment type="caution">
    <text evidence="1">The sequence shown here is derived from an EMBL/GenBank/DDBJ whole genome shotgun (WGS) entry which is preliminary data.</text>
</comment>
<reference evidence="1" key="1">
    <citation type="submission" date="2019-11" db="EMBL/GenBank/DDBJ databases">
        <title>Nori genome reveals adaptations in red seaweeds to the harsh intertidal environment.</title>
        <authorList>
            <person name="Wang D."/>
            <person name="Mao Y."/>
        </authorList>
    </citation>
    <scope>NUCLEOTIDE SEQUENCE</scope>
    <source>
        <tissue evidence="1">Gametophyte</tissue>
    </source>
</reference>
<sequence length="278" mass="29050">MKVDALSVVATLCGWIYTSAWAVSGYPQVILIFRTGSVEGVSLDWAALNLTGFAAYAFYTCGSLLQAARHPGGLDSHVEWNDAAFAVHGAALCALVAAQCVYYRRRGGGGSGGAPLPTVRPGVAAALAASWAAFAVALAAAATGRLSWSHLLGGAAWAKVVASFLKYIPQAVHNARRRSTDGWSVGSVLGDTTGGVFSLAQQLTRCVQMGSWAPLVGNVAKLGLAAVSLFFDALFLVQHYWWYAGLSPVGVAAYGRLASDEGGLEMVDTERPPEEGRL</sequence>
<accession>A0ACC3CH85</accession>
<gene>
    <name evidence="1" type="ORF">I4F81_012039</name>
</gene>
<evidence type="ECO:0000313" key="1">
    <source>
        <dbReference type="EMBL" id="KAK1869565.1"/>
    </source>
</evidence>
<proteinExistence type="predicted"/>
<evidence type="ECO:0000313" key="2">
    <source>
        <dbReference type="Proteomes" id="UP000798662"/>
    </source>
</evidence>
<dbReference type="EMBL" id="CM020620">
    <property type="protein sequence ID" value="KAK1869565.1"/>
    <property type="molecule type" value="Genomic_DNA"/>
</dbReference>
<dbReference type="Proteomes" id="UP000798662">
    <property type="component" value="Chromosome 3"/>
</dbReference>
<name>A0ACC3CH85_PYRYE</name>
<keyword evidence="2" id="KW-1185">Reference proteome</keyword>
<organism evidence="1 2">
    <name type="scientific">Pyropia yezoensis</name>
    <name type="common">Susabi-nori</name>
    <name type="synonym">Porphyra yezoensis</name>
    <dbReference type="NCBI Taxonomy" id="2788"/>
    <lineage>
        <taxon>Eukaryota</taxon>
        <taxon>Rhodophyta</taxon>
        <taxon>Bangiophyceae</taxon>
        <taxon>Bangiales</taxon>
        <taxon>Bangiaceae</taxon>
        <taxon>Pyropia</taxon>
    </lineage>
</organism>
<protein>
    <submittedName>
        <fullName evidence="1">Uncharacterized protein</fullName>
    </submittedName>
</protein>